<dbReference type="InterPro" id="IPR015943">
    <property type="entry name" value="WD40/YVTN_repeat-like_dom_sf"/>
</dbReference>
<keyword evidence="1" id="KW-0175">Coiled coil</keyword>
<gene>
    <name evidence="3" type="ORF">GCM10009430_41670</name>
</gene>
<dbReference type="Gene3D" id="2.130.10.10">
    <property type="entry name" value="YVTN repeat-like/Quinoprotein amine dehydrogenase"/>
    <property type="match status" value="2"/>
</dbReference>
<keyword evidence="2" id="KW-0472">Membrane</keyword>
<dbReference type="RefSeq" id="WP_343914181.1">
    <property type="nucleotide sequence ID" value="NZ_BAAAGE010000005.1"/>
</dbReference>
<evidence type="ECO:0000313" key="3">
    <source>
        <dbReference type="EMBL" id="GAA0730464.1"/>
    </source>
</evidence>
<comment type="caution">
    <text evidence="3">The sequence shown here is derived from an EMBL/GenBank/DDBJ whole genome shotgun (WGS) entry which is preliminary data.</text>
</comment>
<dbReference type="InterPro" id="IPR013783">
    <property type="entry name" value="Ig-like_fold"/>
</dbReference>
<keyword evidence="2" id="KW-0812">Transmembrane</keyword>
<accession>A0ABP3UF22</accession>
<sequence length="928" mass="107839">MNRTCLLIFLLHFFSFSQSIENKIQYQITHYDTKSLGFGAQSWDIEQDENGLIYIANENKVLVYDGSEWNSVETNNAMANRSLFVKNKDSIYFGADGHFGLLKNKEEAYNDFEIYFLNNINKQLSDKTEEYWRIHQLDNEIVFQTFSNLYINQGNIITKIPAPCCFKWSYMVGEELFVNDYENGVFKLSESNLSNVFDDDQLNGNIIGVSSFDNEMLLITDTKGLYLVKNGKATLLQFSRSSEISSAQIFSFLKLNDGRIALGTVTNGLYIVDLNSGYVENINKLKGLQNNTVLSIFQDDEHNLWLALDYGVDYIKLNSSLKYYYDYYGLLGTTYAAVKNGGFYYLGTNQGLYTLDEEPTDIEEDFKLLLNGQVWNLTSINDEIWVGHDKGAYLVQDKDLIKIGSSKGAWDFREYEFSEEEFVLSPNYNGVALYQKENNDWQEYQLKGFNKSVRYLEVDSQNNIWLALRSEGVFKFKLDIDKKTLIQQSFFPLSDFEGVVLSLSKTKNDIIITSGFHMYTYNAENNSFAEEALGMNKGYAPRIIEKDTETWYVDNESVVIDTGDELVNLEELQNQLVPDVLNVFELDGDKEIIPIYGGFSAYIRNKEVSVKNTREDVLIRDFVSVNSDISYARKSRIPFKDNDLKVKYALPLFGKKVLYRSKINNEGWSDWTVSQERILYNLTEGDYTLQLKAKYDDVIKESSFSFKISPPIYRTPLAYIIYVLLFLTLVLVGIFISRYKMKKQKNRLIKLKEEKLQKQEQEYKAQKIEQERKIIELKNSKLEDEIKAKSRELTQVAYVNLNKNKILKKIRDKIVKIQEAPNVRSHDSNYMDLRRLVEYYITDKESRIFKINFDKSHQEFYERLSKEYPGLTSKDLRLCAYLKMNLSSKEIAPLLGISPQSVDVNRHKLRKKLQLDSEDNLTNFLMVF</sequence>
<proteinExistence type="predicted"/>
<protein>
    <submittedName>
        <fullName evidence="3">Transcriptional regulator</fullName>
    </submittedName>
</protein>
<reference evidence="4" key="1">
    <citation type="journal article" date="2019" name="Int. J. Syst. Evol. Microbiol.">
        <title>The Global Catalogue of Microorganisms (GCM) 10K type strain sequencing project: providing services to taxonomists for standard genome sequencing and annotation.</title>
        <authorList>
            <consortium name="The Broad Institute Genomics Platform"/>
            <consortium name="The Broad Institute Genome Sequencing Center for Infectious Disease"/>
            <person name="Wu L."/>
            <person name="Ma J."/>
        </authorList>
    </citation>
    <scope>NUCLEOTIDE SEQUENCE [LARGE SCALE GENOMIC DNA]</scope>
    <source>
        <strain evidence="4">JCM 15974</strain>
    </source>
</reference>
<keyword evidence="4" id="KW-1185">Reference proteome</keyword>
<dbReference type="InterPro" id="IPR036388">
    <property type="entry name" value="WH-like_DNA-bd_sf"/>
</dbReference>
<feature type="coiled-coil region" evidence="1">
    <location>
        <begin position="741"/>
        <end position="792"/>
    </location>
</feature>
<dbReference type="EMBL" id="BAAAGE010000005">
    <property type="protein sequence ID" value="GAA0730464.1"/>
    <property type="molecule type" value="Genomic_DNA"/>
</dbReference>
<dbReference type="InterPro" id="IPR011047">
    <property type="entry name" value="Quinoprotein_ADH-like_sf"/>
</dbReference>
<evidence type="ECO:0000256" key="2">
    <source>
        <dbReference type="SAM" id="Phobius"/>
    </source>
</evidence>
<evidence type="ECO:0000256" key="1">
    <source>
        <dbReference type="SAM" id="Coils"/>
    </source>
</evidence>
<evidence type="ECO:0000313" key="4">
    <source>
        <dbReference type="Proteomes" id="UP001501758"/>
    </source>
</evidence>
<feature type="transmembrane region" description="Helical" evidence="2">
    <location>
        <begin position="717"/>
        <end position="737"/>
    </location>
</feature>
<organism evidence="3 4">
    <name type="scientific">Aquimarina litoralis</name>
    <dbReference type="NCBI Taxonomy" id="584605"/>
    <lineage>
        <taxon>Bacteria</taxon>
        <taxon>Pseudomonadati</taxon>
        <taxon>Bacteroidota</taxon>
        <taxon>Flavobacteriia</taxon>
        <taxon>Flavobacteriales</taxon>
        <taxon>Flavobacteriaceae</taxon>
        <taxon>Aquimarina</taxon>
    </lineage>
</organism>
<dbReference type="Gene3D" id="2.60.40.10">
    <property type="entry name" value="Immunoglobulins"/>
    <property type="match status" value="1"/>
</dbReference>
<dbReference type="SUPFAM" id="SSF50998">
    <property type="entry name" value="Quinoprotein alcohol dehydrogenase-like"/>
    <property type="match status" value="1"/>
</dbReference>
<dbReference type="InterPro" id="IPR016032">
    <property type="entry name" value="Sig_transdc_resp-reg_C-effctor"/>
</dbReference>
<keyword evidence="2" id="KW-1133">Transmembrane helix</keyword>
<dbReference type="SUPFAM" id="SSF46894">
    <property type="entry name" value="C-terminal effector domain of the bipartite response regulators"/>
    <property type="match status" value="1"/>
</dbReference>
<name>A0ABP3UF22_9FLAO</name>
<dbReference type="Gene3D" id="1.10.10.10">
    <property type="entry name" value="Winged helix-like DNA-binding domain superfamily/Winged helix DNA-binding domain"/>
    <property type="match status" value="1"/>
</dbReference>
<dbReference type="Proteomes" id="UP001501758">
    <property type="component" value="Unassembled WGS sequence"/>
</dbReference>